<keyword evidence="9" id="KW-0812">Transmembrane</keyword>
<dbReference type="Gene3D" id="1.10.287.130">
    <property type="match status" value="1"/>
</dbReference>
<accession>A0A345UG57</accession>
<dbReference type="Gene3D" id="3.30.565.10">
    <property type="entry name" value="Histidine kinase-like ATPase, C-terminal domain"/>
    <property type="match status" value="1"/>
</dbReference>
<keyword evidence="12" id="KW-1185">Reference proteome</keyword>
<feature type="coiled-coil region" evidence="8">
    <location>
        <begin position="471"/>
        <end position="505"/>
    </location>
</feature>
<proteinExistence type="predicted"/>
<keyword evidence="9" id="KW-0472">Membrane</keyword>
<dbReference type="Gene3D" id="1.25.40.10">
    <property type="entry name" value="Tetratricopeptide repeat domain"/>
    <property type="match status" value="2"/>
</dbReference>
<gene>
    <name evidence="11" type="ORF">CYPRO_0171</name>
</gene>
<dbReference type="PANTHER" id="PTHR43711:SF31">
    <property type="entry name" value="HISTIDINE KINASE"/>
    <property type="match status" value="1"/>
</dbReference>
<keyword evidence="4" id="KW-0808">Transferase</keyword>
<dbReference type="KEGG" id="cprv:CYPRO_0171"/>
<dbReference type="SUPFAM" id="SSF48452">
    <property type="entry name" value="TPR-like"/>
    <property type="match status" value="2"/>
</dbReference>
<dbReference type="EMBL" id="CP027806">
    <property type="protein sequence ID" value="AXI99458.1"/>
    <property type="molecule type" value="Genomic_DNA"/>
</dbReference>
<keyword evidence="8" id="KW-0175">Coiled coil</keyword>
<feature type="transmembrane region" description="Helical" evidence="9">
    <location>
        <begin position="20"/>
        <end position="41"/>
    </location>
</feature>
<evidence type="ECO:0000256" key="8">
    <source>
        <dbReference type="SAM" id="Coils"/>
    </source>
</evidence>
<dbReference type="InterPro" id="IPR003661">
    <property type="entry name" value="HisK_dim/P_dom"/>
</dbReference>
<comment type="catalytic activity">
    <reaction evidence="1">
        <text>ATP + protein L-histidine = ADP + protein N-phospho-L-histidine.</text>
        <dbReference type="EC" id="2.7.13.3"/>
    </reaction>
</comment>
<name>A0A345UG57_9BACT</name>
<evidence type="ECO:0000256" key="7">
    <source>
        <dbReference type="PROSITE-ProRule" id="PRU00339"/>
    </source>
</evidence>
<reference evidence="11 12" key="1">
    <citation type="submission" date="2018-03" db="EMBL/GenBank/DDBJ databases">
        <title>Phenotypic and genomic properties of Cyclonatronum proteinivorum gen. nov., sp. nov., a haloalkaliphilic bacteroidete from soda lakes possessing Na+-translocating rhodopsin.</title>
        <authorList>
            <person name="Toshchakov S.V."/>
            <person name="Korzhenkov A."/>
            <person name="Samarov N.I."/>
            <person name="Kublanov I.V."/>
            <person name="Muntyan M.S."/>
            <person name="Sorokin D.Y."/>
        </authorList>
    </citation>
    <scope>NUCLEOTIDE SEQUENCE [LARGE SCALE GENOMIC DNA]</scope>
    <source>
        <strain evidence="11 12">Omega</strain>
    </source>
</reference>
<evidence type="ECO:0000259" key="10">
    <source>
        <dbReference type="PROSITE" id="PS50109"/>
    </source>
</evidence>
<dbReference type="InterPro" id="IPR036097">
    <property type="entry name" value="HisK_dim/P_sf"/>
</dbReference>
<evidence type="ECO:0000313" key="11">
    <source>
        <dbReference type="EMBL" id="AXI99458.1"/>
    </source>
</evidence>
<dbReference type="InterPro" id="IPR011990">
    <property type="entry name" value="TPR-like_helical_dom_sf"/>
</dbReference>
<dbReference type="SMART" id="SM00387">
    <property type="entry name" value="HATPase_c"/>
    <property type="match status" value="1"/>
</dbReference>
<organism evidence="11 12">
    <name type="scientific">Cyclonatronum proteinivorum</name>
    <dbReference type="NCBI Taxonomy" id="1457365"/>
    <lineage>
        <taxon>Bacteria</taxon>
        <taxon>Pseudomonadati</taxon>
        <taxon>Balneolota</taxon>
        <taxon>Balneolia</taxon>
        <taxon>Balneolales</taxon>
        <taxon>Cyclonatronaceae</taxon>
        <taxon>Cyclonatronum</taxon>
    </lineage>
</organism>
<dbReference type="SUPFAM" id="SSF47384">
    <property type="entry name" value="Homodimeric domain of signal transducing histidine kinase"/>
    <property type="match status" value="1"/>
</dbReference>
<dbReference type="SUPFAM" id="SSF55874">
    <property type="entry name" value="ATPase domain of HSP90 chaperone/DNA topoisomerase II/histidine kinase"/>
    <property type="match status" value="1"/>
</dbReference>
<feature type="domain" description="Histidine kinase" evidence="10">
    <location>
        <begin position="508"/>
        <end position="722"/>
    </location>
</feature>
<dbReference type="InterPro" id="IPR003594">
    <property type="entry name" value="HATPase_dom"/>
</dbReference>
<dbReference type="PROSITE" id="PS50109">
    <property type="entry name" value="HIS_KIN"/>
    <property type="match status" value="1"/>
</dbReference>
<evidence type="ECO:0000256" key="6">
    <source>
        <dbReference type="ARBA" id="ARBA00023012"/>
    </source>
</evidence>
<dbReference type="InterPro" id="IPR036890">
    <property type="entry name" value="HATPase_C_sf"/>
</dbReference>
<dbReference type="InterPro" id="IPR050736">
    <property type="entry name" value="Sensor_HK_Regulatory"/>
</dbReference>
<dbReference type="SMART" id="SM00028">
    <property type="entry name" value="TPR"/>
    <property type="match status" value="6"/>
</dbReference>
<feature type="repeat" description="TPR" evidence="7">
    <location>
        <begin position="218"/>
        <end position="251"/>
    </location>
</feature>
<feature type="transmembrane region" description="Helical" evidence="9">
    <location>
        <begin position="452"/>
        <end position="472"/>
    </location>
</feature>
<dbReference type="SMART" id="SM00388">
    <property type="entry name" value="HisKA"/>
    <property type="match status" value="1"/>
</dbReference>
<dbReference type="CDD" id="cd00075">
    <property type="entry name" value="HATPase"/>
    <property type="match status" value="1"/>
</dbReference>
<dbReference type="EC" id="2.7.13.3" evidence="2"/>
<dbReference type="GO" id="GO:0000155">
    <property type="term" value="F:phosphorelay sensor kinase activity"/>
    <property type="evidence" value="ECO:0007669"/>
    <property type="project" value="InterPro"/>
</dbReference>
<dbReference type="InterPro" id="IPR004358">
    <property type="entry name" value="Sig_transdc_His_kin-like_C"/>
</dbReference>
<keyword evidence="9" id="KW-1133">Transmembrane helix</keyword>
<evidence type="ECO:0000256" key="4">
    <source>
        <dbReference type="ARBA" id="ARBA00022679"/>
    </source>
</evidence>
<protein>
    <recommendedName>
        <fullName evidence="2">histidine kinase</fullName>
        <ecNumber evidence="2">2.7.13.3</ecNumber>
    </recommendedName>
</protein>
<keyword evidence="5 11" id="KW-0418">Kinase</keyword>
<dbReference type="PRINTS" id="PR00344">
    <property type="entry name" value="BCTRLSENSOR"/>
</dbReference>
<keyword evidence="3" id="KW-0597">Phosphoprotein</keyword>
<keyword evidence="6" id="KW-0902">Two-component regulatory system</keyword>
<evidence type="ECO:0000256" key="1">
    <source>
        <dbReference type="ARBA" id="ARBA00000085"/>
    </source>
</evidence>
<dbReference type="Pfam" id="PF13424">
    <property type="entry name" value="TPR_12"/>
    <property type="match status" value="2"/>
</dbReference>
<dbReference type="Pfam" id="PF02518">
    <property type="entry name" value="HATPase_c"/>
    <property type="match status" value="1"/>
</dbReference>
<evidence type="ECO:0000256" key="2">
    <source>
        <dbReference type="ARBA" id="ARBA00012438"/>
    </source>
</evidence>
<keyword evidence="7" id="KW-0802">TPR repeat</keyword>
<dbReference type="PANTHER" id="PTHR43711">
    <property type="entry name" value="TWO-COMPONENT HISTIDINE KINASE"/>
    <property type="match status" value="1"/>
</dbReference>
<dbReference type="PROSITE" id="PS50005">
    <property type="entry name" value="TPR"/>
    <property type="match status" value="1"/>
</dbReference>
<dbReference type="InterPro" id="IPR019734">
    <property type="entry name" value="TPR_rpt"/>
</dbReference>
<dbReference type="AlphaFoldDB" id="A0A345UG57"/>
<dbReference type="Pfam" id="PF13176">
    <property type="entry name" value="TPR_7"/>
    <property type="match status" value="1"/>
</dbReference>
<dbReference type="InterPro" id="IPR005467">
    <property type="entry name" value="His_kinase_dom"/>
</dbReference>
<dbReference type="Proteomes" id="UP000254808">
    <property type="component" value="Chromosome"/>
</dbReference>
<sequence>MQTILNQLYSCPVILKPSLITGFLVLTIGILGTFPIAPIGFAQTNDENQVNPHEDQTADTVLAEAEAAFLSANLQLALSLNTQAEALFRSAKNTAGIERTQLLLARINIRQGRIAEARDILTELIETAPQSIYRAKFHNALAGSYNPGTESEIALGQLYLALDFVYRLPASDYYALTVGIYQNIAIYLSDMGRPAESLQYFAQAVSRAENTDNPRLLSSLYNNLGIAYIRNEQFDSAAFYLEKALELAEVLEAPLERFRALVNLGNLYTNEGSLEKALAFYDAAQEAYDLVSPGNPSVMIIHNQGRTLTLLGRYEEAEALLNESLAISEEQRIPEGIYHNVIELGKLYARQGMNNRALPYFQRALDTAKLLNNIEFKVSSLRELHQVYAASGRFNAAYENLLHFHTLSDSLAQARYTQELALAENFLELSRQREINEILQKQQLQKEAQLRLQSILIFVSVLALVFLVLLLVQMKRNAAAKQLILEELEVQKQKLEQTSRDKDKLFAIVSHDLRNALVSMEGILTLLKEDSISAEEFKALIPDVETAVQENSIMMSDLLTWAKEQLTGVRMEAKPVKTTHLIQEVLHLFMLIAAKKKIDLASEVGEVPDVLADPNALTFVIRNIVSNALKFTAKQGKVWITADEDPEHVTITIHDNGIGMSAEMQQRLFSEENFSRMGTANEKGTGFGLKLSNDFVKRMGGSLSFVSTEGEGSHFSVTLPKS</sequence>
<evidence type="ECO:0000313" key="12">
    <source>
        <dbReference type="Proteomes" id="UP000254808"/>
    </source>
</evidence>
<dbReference type="Pfam" id="PF13174">
    <property type="entry name" value="TPR_6"/>
    <property type="match status" value="1"/>
</dbReference>
<evidence type="ECO:0000256" key="5">
    <source>
        <dbReference type="ARBA" id="ARBA00022777"/>
    </source>
</evidence>
<evidence type="ECO:0000256" key="9">
    <source>
        <dbReference type="SAM" id="Phobius"/>
    </source>
</evidence>
<evidence type="ECO:0000256" key="3">
    <source>
        <dbReference type="ARBA" id="ARBA00022553"/>
    </source>
</evidence>
<dbReference type="CDD" id="cd00082">
    <property type="entry name" value="HisKA"/>
    <property type="match status" value="1"/>
</dbReference>